<keyword evidence="4" id="KW-1185">Reference proteome</keyword>
<dbReference type="InterPro" id="IPR043129">
    <property type="entry name" value="ATPase_NBD"/>
</dbReference>
<evidence type="ECO:0000313" key="4">
    <source>
        <dbReference type="Proteomes" id="UP001071777"/>
    </source>
</evidence>
<comment type="similarity">
    <text evidence="2">Belongs to the actin family.</text>
</comment>
<protein>
    <submittedName>
        <fullName evidence="3">Actin-like protein</fullName>
    </submittedName>
</protein>
<comment type="caution">
    <text evidence="3">The sequence shown here is derived from an EMBL/GenBank/DDBJ whole genome shotgun (WGS) entry which is preliminary data.</text>
</comment>
<proteinExistence type="inferred from homology"/>
<evidence type="ECO:0000256" key="1">
    <source>
        <dbReference type="ARBA" id="ARBA00049360"/>
    </source>
</evidence>
<name>A0ABQ8P7R2_9CRYT</name>
<reference evidence="3" key="1">
    <citation type="submission" date="2022-10" db="EMBL/GenBank/DDBJ databases">
        <title>Adaptive evolution leads to modifications in subtelomeric GC content in a zoonotic Cryptosporidium species.</title>
        <authorList>
            <person name="Li J."/>
            <person name="Feng Y."/>
            <person name="Xiao L."/>
        </authorList>
    </citation>
    <scope>NUCLEOTIDE SEQUENCE</scope>
    <source>
        <strain evidence="3">25894</strain>
    </source>
</reference>
<evidence type="ECO:0000313" key="3">
    <source>
        <dbReference type="EMBL" id="KAJ1611369.1"/>
    </source>
</evidence>
<dbReference type="Proteomes" id="UP001071777">
    <property type="component" value="Unassembled WGS sequence"/>
</dbReference>
<dbReference type="PANTHER" id="PTHR11937">
    <property type="entry name" value="ACTIN"/>
    <property type="match status" value="1"/>
</dbReference>
<gene>
    <name evidence="3" type="ORF">OJ252_1550</name>
</gene>
<dbReference type="Pfam" id="PF00022">
    <property type="entry name" value="Actin"/>
    <property type="match status" value="1"/>
</dbReference>
<accession>A0ABQ8P7R2</accession>
<evidence type="ECO:0000256" key="2">
    <source>
        <dbReference type="RuleBase" id="RU000487"/>
    </source>
</evidence>
<comment type="catalytic activity">
    <reaction evidence="1">
        <text>ATP + H2O = ADP + phosphate + H(+)</text>
        <dbReference type="Rhea" id="RHEA:13065"/>
        <dbReference type="ChEBI" id="CHEBI:15377"/>
        <dbReference type="ChEBI" id="CHEBI:15378"/>
        <dbReference type="ChEBI" id="CHEBI:30616"/>
        <dbReference type="ChEBI" id="CHEBI:43474"/>
        <dbReference type="ChEBI" id="CHEBI:456216"/>
    </reaction>
</comment>
<organism evidence="3 4">
    <name type="scientific">Cryptosporidium canis</name>
    <dbReference type="NCBI Taxonomy" id="195482"/>
    <lineage>
        <taxon>Eukaryota</taxon>
        <taxon>Sar</taxon>
        <taxon>Alveolata</taxon>
        <taxon>Apicomplexa</taxon>
        <taxon>Conoidasida</taxon>
        <taxon>Coccidia</taxon>
        <taxon>Eucoccidiorida</taxon>
        <taxon>Eimeriorina</taxon>
        <taxon>Cryptosporidiidae</taxon>
        <taxon>Cryptosporidium</taxon>
    </lineage>
</organism>
<dbReference type="SMART" id="SM00268">
    <property type="entry name" value="ACTIN"/>
    <property type="match status" value="1"/>
</dbReference>
<dbReference type="Gene3D" id="3.30.420.40">
    <property type="match status" value="2"/>
</dbReference>
<dbReference type="EMBL" id="JAPCXB010000060">
    <property type="protein sequence ID" value="KAJ1611369.1"/>
    <property type="molecule type" value="Genomic_DNA"/>
</dbReference>
<dbReference type="Gene3D" id="3.90.640.10">
    <property type="entry name" value="Actin, Chain A, domain 4"/>
    <property type="match status" value="1"/>
</dbReference>
<sequence length="419" mass="48179">MKTFIFEPGRTICKGGSHESLLPVVEIPSVCCIKYQEKENKDHVFLEQGDIKKENNYSASLHKLKNLSKDELKEIVLIGNEAIKHLESTPWNLIYPLHRNLVMSNWKLCELIWDQVLFELGIKKKVRNMKAIESSSKSEIENKVLMVILPSSGGILIKEKINEWLNENYDFNQVVFVPGYLLTLYSYGKETGVVVDIGTFWTNIIPVIEGVSDDNFSMSIPIGGKSLEDYMKILLSRRGLKFSGKKHTESIEETKDDLLVRKILSENCFVSTNEKNTREIISTTTSYLELIRVNSNLNKDKSIFLEEERFQVTEDVFFKPYKIGIESPSVCEAIFKVINKCPLDTRTDLMENIYLTGRSSLFIGLPQRIQLNLTKLFLDSKLRGDTDRLKKYKFYVHDDPMRDVATFKGANIYLQLTSL</sequence>
<dbReference type="SUPFAM" id="SSF53067">
    <property type="entry name" value="Actin-like ATPase domain"/>
    <property type="match status" value="2"/>
</dbReference>
<dbReference type="InterPro" id="IPR004000">
    <property type="entry name" value="Actin"/>
</dbReference>